<dbReference type="RefSeq" id="WP_176762472.1">
    <property type="nucleotide sequence ID" value="NZ_FNCS01000001.1"/>
</dbReference>
<organism evidence="2 3">
    <name type="scientific">Pelagibacterium luteolum</name>
    <dbReference type="NCBI Taxonomy" id="440168"/>
    <lineage>
        <taxon>Bacteria</taxon>
        <taxon>Pseudomonadati</taxon>
        <taxon>Pseudomonadota</taxon>
        <taxon>Alphaproteobacteria</taxon>
        <taxon>Hyphomicrobiales</taxon>
        <taxon>Devosiaceae</taxon>
        <taxon>Pelagibacterium</taxon>
    </lineage>
</organism>
<evidence type="ECO:0000313" key="2">
    <source>
        <dbReference type="EMBL" id="SDG23023.1"/>
    </source>
</evidence>
<dbReference type="EMBL" id="FNCS01000001">
    <property type="protein sequence ID" value="SDG23023.1"/>
    <property type="molecule type" value="Genomic_DNA"/>
</dbReference>
<reference evidence="2 3" key="1">
    <citation type="submission" date="2016-10" db="EMBL/GenBank/DDBJ databases">
        <authorList>
            <person name="de Groot N.N."/>
        </authorList>
    </citation>
    <scope>NUCLEOTIDE SEQUENCE [LARGE SCALE GENOMIC DNA]</scope>
    <source>
        <strain evidence="2 3">CGMCC 1.10267</strain>
    </source>
</reference>
<protein>
    <submittedName>
        <fullName evidence="2">Uncharacterized membrane protein</fullName>
    </submittedName>
</protein>
<evidence type="ECO:0000313" key="3">
    <source>
        <dbReference type="Proteomes" id="UP000199495"/>
    </source>
</evidence>
<dbReference type="PIRSF" id="PIRSF032162">
    <property type="entry name" value="UCP032162_imp"/>
    <property type="match status" value="1"/>
</dbReference>
<dbReference type="Pfam" id="PF10003">
    <property type="entry name" value="DUF2244"/>
    <property type="match status" value="1"/>
</dbReference>
<keyword evidence="3" id="KW-1185">Reference proteome</keyword>
<gene>
    <name evidence="2" type="ORF">SAMN04487974_101542</name>
</gene>
<evidence type="ECO:0000256" key="1">
    <source>
        <dbReference type="SAM" id="Phobius"/>
    </source>
</evidence>
<keyword evidence="1" id="KW-1133">Transmembrane helix</keyword>
<keyword evidence="1" id="KW-0812">Transmembrane</keyword>
<feature type="transmembrane region" description="Helical" evidence="1">
    <location>
        <begin position="45"/>
        <end position="63"/>
    </location>
</feature>
<dbReference type="InterPro" id="IPR019253">
    <property type="entry name" value="DUF2244_TM"/>
</dbReference>
<dbReference type="InterPro" id="IPR016990">
    <property type="entry name" value="UCP032162_TM"/>
</dbReference>
<name>A0A1G7SJ46_9HYPH</name>
<dbReference type="AlphaFoldDB" id="A0A1G7SJ46"/>
<sequence>MTQSPLFAALLTPHRSLSPKGIKLTIAIFAGLAAIPGLAFFSMGAWPVVGLMGIDVLILYWALTASLKDKDAFEEITLWPDALDIRHVTKTGRETALSFNPFFVRFSVVRDNEDRVTALKILTRDGEFEVGKFLTPDDKASFAAVFAPALHRAKA</sequence>
<proteinExistence type="predicted"/>
<feature type="transmembrane region" description="Helical" evidence="1">
    <location>
        <begin position="21"/>
        <end position="39"/>
    </location>
</feature>
<dbReference type="STRING" id="440168.SAMN04487974_101542"/>
<dbReference type="Proteomes" id="UP000199495">
    <property type="component" value="Unassembled WGS sequence"/>
</dbReference>
<keyword evidence="1" id="KW-0472">Membrane</keyword>
<accession>A0A1G7SJ46</accession>